<name>A0A8H5DY65_9HYPO</name>
<dbReference type="Proteomes" id="UP000573603">
    <property type="component" value="Unassembled WGS sequence"/>
</dbReference>
<organism evidence="3 4">
    <name type="scientific">Fusarium anthophilum</name>
    <dbReference type="NCBI Taxonomy" id="48485"/>
    <lineage>
        <taxon>Eukaryota</taxon>
        <taxon>Fungi</taxon>
        <taxon>Dikarya</taxon>
        <taxon>Ascomycota</taxon>
        <taxon>Pezizomycotina</taxon>
        <taxon>Sordariomycetes</taxon>
        <taxon>Hypocreomycetidae</taxon>
        <taxon>Hypocreales</taxon>
        <taxon>Nectriaceae</taxon>
        <taxon>Fusarium</taxon>
        <taxon>Fusarium fujikuroi species complex</taxon>
    </lineage>
</organism>
<evidence type="ECO:0000256" key="2">
    <source>
        <dbReference type="SAM" id="MobiDB-lite"/>
    </source>
</evidence>
<dbReference type="EMBL" id="JABEVY010000257">
    <property type="protein sequence ID" value="KAF5239947.1"/>
    <property type="molecule type" value="Genomic_DNA"/>
</dbReference>
<gene>
    <name evidence="3" type="ORF">FANTH_9731</name>
</gene>
<feature type="compositionally biased region" description="Polar residues" evidence="2">
    <location>
        <begin position="37"/>
        <end position="46"/>
    </location>
</feature>
<accession>A0A8H5DY65</accession>
<feature type="region of interest" description="Disordered" evidence="2">
    <location>
        <begin position="1"/>
        <end position="46"/>
    </location>
</feature>
<keyword evidence="4" id="KW-1185">Reference proteome</keyword>
<reference evidence="3 4" key="1">
    <citation type="journal article" date="2020" name="BMC Genomics">
        <title>Correction to: Identification and distribution of gene clusters required for synthesis of sphingolipid metabolism inhibitors in diverse species of the filamentous fungus Fusarium.</title>
        <authorList>
            <person name="Kim H.S."/>
            <person name="Lohmar J.M."/>
            <person name="Busman M."/>
            <person name="Brown D.W."/>
            <person name="Naumann T.A."/>
            <person name="Divon H.H."/>
            <person name="Lysoe E."/>
            <person name="Uhlig S."/>
            <person name="Proctor R.H."/>
        </authorList>
    </citation>
    <scope>NUCLEOTIDE SEQUENCE [LARGE SCALE GENOMIC DNA]</scope>
    <source>
        <strain evidence="3 4">NRRL 25214</strain>
    </source>
</reference>
<sequence length="427" mass="47937">MPDGTPYAAAAPRYPHQYHAPGPLVDVSSPEGGPGQHGNTHAQSLGNAADPLAMNEFLRTQETRVDAFLQVADRRAEAQRSALQQAADRLYDIANNFGAIVTQWITHPSTNQGSDLNHELQEAYKLLSNVDSQHLQLKLEHEILKKQLQEANAKVGETVKERDELRRLADGVNWTGSVKISDQEIRSKWKQLQYNIRSLASVLAKCETKVPSNKVTRARFDEVSRAWQELLVVDDYKNFLIGAYIWTIVETVFTTGRGFCLGGHNIDLKAMRAAFLGQLRLSTWHMIWFAQGTALFGHFFGRDQNAFRREARLEVERLKLFCNIAADKSGTDFQQEMKAILEAALDLDEMLMSSRAIFLVRWPQGGQSKTLPRFDAYRMESLAHTNEPSSKAIVKFLISPVLIKIGNADGCNYDSEMILCKATVACE</sequence>
<proteinExistence type="predicted"/>
<dbReference type="AlphaFoldDB" id="A0A8H5DY65"/>
<keyword evidence="1" id="KW-0175">Coiled coil</keyword>
<evidence type="ECO:0000313" key="3">
    <source>
        <dbReference type="EMBL" id="KAF5239947.1"/>
    </source>
</evidence>
<protein>
    <submittedName>
        <fullName evidence="3">Uncharacterized protein</fullName>
    </submittedName>
</protein>
<evidence type="ECO:0000256" key="1">
    <source>
        <dbReference type="SAM" id="Coils"/>
    </source>
</evidence>
<comment type="caution">
    <text evidence="3">The sequence shown here is derived from an EMBL/GenBank/DDBJ whole genome shotgun (WGS) entry which is preliminary data.</text>
</comment>
<feature type="coiled-coil region" evidence="1">
    <location>
        <begin position="134"/>
        <end position="168"/>
    </location>
</feature>
<evidence type="ECO:0000313" key="4">
    <source>
        <dbReference type="Proteomes" id="UP000573603"/>
    </source>
</evidence>